<organism evidence="5 6">
    <name type="scientific">Streptomyces gamaensis</name>
    <dbReference type="NCBI Taxonomy" id="1763542"/>
    <lineage>
        <taxon>Bacteria</taxon>
        <taxon>Bacillati</taxon>
        <taxon>Actinomycetota</taxon>
        <taxon>Actinomycetes</taxon>
        <taxon>Kitasatosporales</taxon>
        <taxon>Streptomycetaceae</taxon>
        <taxon>Streptomyces</taxon>
    </lineage>
</organism>
<dbReference type="InterPro" id="IPR000524">
    <property type="entry name" value="Tscrpt_reg_HTH_GntR"/>
</dbReference>
<dbReference type="SUPFAM" id="SSF64288">
    <property type="entry name" value="Chorismate lyase-like"/>
    <property type="match status" value="1"/>
</dbReference>
<gene>
    <name evidence="5" type="ORF">ACFP1Z_07150</name>
</gene>
<dbReference type="InterPro" id="IPR036390">
    <property type="entry name" value="WH_DNA-bd_sf"/>
</dbReference>
<dbReference type="SUPFAM" id="SSF46785">
    <property type="entry name" value="Winged helix' DNA-binding domain"/>
    <property type="match status" value="1"/>
</dbReference>
<dbReference type="RefSeq" id="WP_390315039.1">
    <property type="nucleotide sequence ID" value="NZ_JBHSPB010000003.1"/>
</dbReference>
<dbReference type="InterPro" id="IPR028978">
    <property type="entry name" value="Chorismate_lyase_/UTRA_dom_sf"/>
</dbReference>
<dbReference type="PROSITE" id="PS50949">
    <property type="entry name" value="HTH_GNTR"/>
    <property type="match status" value="1"/>
</dbReference>
<keyword evidence="2" id="KW-0238">DNA-binding</keyword>
<comment type="caution">
    <text evidence="5">The sequence shown here is derived from an EMBL/GenBank/DDBJ whole genome shotgun (WGS) entry which is preliminary data.</text>
</comment>
<keyword evidence="6" id="KW-1185">Reference proteome</keyword>
<dbReference type="PANTHER" id="PTHR44846:SF17">
    <property type="entry name" value="GNTR-FAMILY TRANSCRIPTIONAL REGULATOR"/>
    <property type="match status" value="1"/>
</dbReference>
<dbReference type="Gene3D" id="3.40.1410.10">
    <property type="entry name" value="Chorismate lyase-like"/>
    <property type="match status" value="1"/>
</dbReference>
<feature type="domain" description="HTH gntR-type" evidence="4">
    <location>
        <begin position="2"/>
        <end position="70"/>
    </location>
</feature>
<dbReference type="InterPro" id="IPR011663">
    <property type="entry name" value="UTRA"/>
</dbReference>
<accession>A0ABW0YZX8</accession>
<evidence type="ECO:0000256" key="1">
    <source>
        <dbReference type="ARBA" id="ARBA00023015"/>
    </source>
</evidence>
<evidence type="ECO:0000256" key="2">
    <source>
        <dbReference type="ARBA" id="ARBA00023125"/>
    </source>
</evidence>
<proteinExistence type="predicted"/>
<name>A0ABW0YZX8_9ACTN</name>
<dbReference type="EMBL" id="JBHSPB010000003">
    <property type="protein sequence ID" value="MFC5719950.1"/>
    <property type="molecule type" value="Genomic_DNA"/>
</dbReference>
<dbReference type="Proteomes" id="UP001596083">
    <property type="component" value="Unassembled WGS sequence"/>
</dbReference>
<reference evidence="6" key="1">
    <citation type="journal article" date="2019" name="Int. J. Syst. Evol. Microbiol.">
        <title>The Global Catalogue of Microorganisms (GCM) 10K type strain sequencing project: providing services to taxonomists for standard genome sequencing and annotation.</title>
        <authorList>
            <consortium name="The Broad Institute Genomics Platform"/>
            <consortium name="The Broad Institute Genome Sequencing Center for Infectious Disease"/>
            <person name="Wu L."/>
            <person name="Ma J."/>
        </authorList>
    </citation>
    <scope>NUCLEOTIDE SEQUENCE [LARGE SCALE GENOMIC DNA]</scope>
    <source>
        <strain evidence="6">CGMCC 4.7304</strain>
    </source>
</reference>
<dbReference type="Gene3D" id="1.10.10.10">
    <property type="entry name" value="Winged helix-like DNA-binding domain superfamily/Winged helix DNA-binding domain"/>
    <property type="match status" value="1"/>
</dbReference>
<protein>
    <submittedName>
        <fullName evidence="5">GntR family transcriptional regulator</fullName>
    </submittedName>
</protein>
<dbReference type="SMART" id="SM00345">
    <property type="entry name" value="HTH_GNTR"/>
    <property type="match status" value="1"/>
</dbReference>
<dbReference type="Pfam" id="PF07702">
    <property type="entry name" value="UTRA"/>
    <property type="match status" value="1"/>
</dbReference>
<keyword evidence="1" id="KW-0805">Transcription regulation</keyword>
<evidence type="ECO:0000313" key="6">
    <source>
        <dbReference type="Proteomes" id="UP001596083"/>
    </source>
</evidence>
<keyword evidence="3" id="KW-0804">Transcription</keyword>
<dbReference type="CDD" id="cd07377">
    <property type="entry name" value="WHTH_GntR"/>
    <property type="match status" value="1"/>
</dbReference>
<dbReference type="InterPro" id="IPR050679">
    <property type="entry name" value="Bact_HTH_transcr_reg"/>
</dbReference>
<evidence type="ECO:0000259" key="4">
    <source>
        <dbReference type="PROSITE" id="PS50949"/>
    </source>
</evidence>
<evidence type="ECO:0000313" key="5">
    <source>
        <dbReference type="EMBL" id="MFC5719950.1"/>
    </source>
</evidence>
<dbReference type="Pfam" id="PF00392">
    <property type="entry name" value="GntR"/>
    <property type="match status" value="1"/>
</dbReference>
<dbReference type="SMART" id="SM00866">
    <property type="entry name" value="UTRA"/>
    <property type="match status" value="1"/>
</dbReference>
<dbReference type="PANTHER" id="PTHR44846">
    <property type="entry name" value="MANNOSYL-D-GLYCERATE TRANSPORT/METABOLISM SYSTEM REPRESSOR MNGR-RELATED"/>
    <property type="match status" value="1"/>
</dbReference>
<sequence length="257" mass="28359">MRKRPEEIAADLRTRIQEELIAPGTRLPDEDALAARYRADPPAVRQALRVLQAEGLIEGRPGGRTFVRPVQQFIEYRDTRCWWSSGSTQWDSRRGTRSGACDVEVIVTHCALAANSELSSCLGVEPGTRLLESISRSRRIGTENLHSHVRSYVVYDQVHAASVLPDCSRLPSADAYRNRLARSGITVDRIVERLFARPSSPAEAKELGLVPGAVVLAVQRTSYDPAGHAVETADLLMAGDRVTAEYTTYPDPAVPLW</sequence>
<dbReference type="InterPro" id="IPR036388">
    <property type="entry name" value="WH-like_DNA-bd_sf"/>
</dbReference>
<evidence type="ECO:0000256" key="3">
    <source>
        <dbReference type="ARBA" id="ARBA00023163"/>
    </source>
</evidence>